<dbReference type="EMBL" id="PTIW01000015">
    <property type="protein sequence ID" value="PPK60903.1"/>
    <property type="molecule type" value="Genomic_DNA"/>
</dbReference>
<dbReference type="Proteomes" id="UP000239861">
    <property type="component" value="Unassembled WGS sequence"/>
</dbReference>
<comment type="caution">
    <text evidence="1">The sequence shown here is derived from an EMBL/GenBank/DDBJ whole genome shotgun (WGS) entry which is preliminary data.</text>
</comment>
<reference evidence="1 2" key="1">
    <citation type="submission" date="2018-02" db="EMBL/GenBank/DDBJ databases">
        <title>Subsurface microbial communities from deep shales in Ohio and West Virginia, USA.</title>
        <authorList>
            <person name="Wrighton K."/>
        </authorList>
    </citation>
    <scope>NUCLEOTIDE SEQUENCE [LARGE SCALE GENOMIC DNA]</scope>
    <source>
        <strain evidence="1 2">MARC-MIP3H16</strain>
    </source>
</reference>
<protein>
    <submittedName>
        <fullName evidence="1">Uncharacterized protein</fullName>
    </submittedName>
</protein>
<evidence type="ECO:0000313" key="2">
    <source>
        <dbReference type="Proteomes" id="UP000239861"/>
    </source>
</evidence>
<proteinExistence type="predicted"/>
<dbReference type="AlphaFoldDB" id="A0AB36ZWA7"/>
<gene>
    <name evidence="1" type="ORF">B0F89_11573</name>
</gene>
<accession>A0AB36ZWA7</accession>
<evidence type="ECO:0000313" key="1">
    <source>
        <dbReference type="EMBL" id="PPK60903.1"/>
    </source>
</evidence>
<name>A0AB36ZWA7_9BACT</name>
<dbReference type="RefSeq" id="WP_104412334.1">
    <property type="nucleotide sequence ID" value="NZ_PTIW01000015.1"/>
</dbReference>
<sequence>MENKIKSSINRIERYRKNLQEDLILVETTLNVIKYLLSESIPNEQKKLILKNIDSTIKIIEDKIDKAEKSLNTKI</sequence>
<organism evidence="1 2">
    <name type="scientific">Malaciobacter marinus</name>
    <dbReference type="NCBI Taxonomy" id="505249"/>
    <lineage>
        <taxon>Bacteria</taxon>
        <taxon>Pseudomonadati</taxon>
        <taxon>Campylobacterota</taxon>
        <taxon>Epsilonproteobacteria</taxon>
        <taxon>Campylobacterales</taxon>
        <taxon>Arcobacteraceae</taxon>
        <taxon>Malaciobacter</taxon>
    </lineage>
</organism>